<name>A0ABM7YIA5_9BURK</name>
<gene>
    <name evidence="3" type="ORF">CATMQ487_09080</name>
</gene>
<sequence>MTALPPAPNGGAPDDSLSARWRALITRLSQPLAALRHRLGLRWLRRGSWELTALLNAADPHAPGPLRRLWLIRLAEWLRSPPRLAEPASNSFGDGRSSTSEPPSPGTPWPVRRLRHLLNVLERHPEHAAAVRGVLHSVLRESDLTALLADFGFAPRAAFTSELGERLRLALLPGTPDTDDLGQLFQLIFKGRGDALWLAAIDAGTLRRLAVLLHDDGLSADWRRALTDAIQMLASQVRAVGLSATLRQRMDPALLAGRPFHRLAQAATHLADSADAANADAADAASLPVQVQALRVLLQDCRRTADTVHQHLEAYGISVDLVFQVEQLRERTERVDALLDHLGSLDAAQELQWLLVRLADGVQNRRGLGPLFAHHYSMLARKVAERSAETGEHYITRSRAEWFDMLRRACGGGLVIAGTTFGKFALGAIAFSAFWAGFWAGVNYAASFVLIQLMHWTVATKQPAMTAPAMAARLHGSQLDALDDGAVEGFVDEVAHLIRSQFAGIVGNLAVVAPVVLAVQAAAWWLAGAPLLSAAEARHTLEKLTLLGPTAAYAAFTGVLLFASSLIAGWVENWFVYHRLDSAIAWNPGIVRLLGAPRAQRWSTWWRGNISGLAANVSLGLLLGLVPTLAAFFGLPVEVRHVTLSAGQIAAALGTLGAQVLHEPAFWWSLAAIPFIGALNLAVSFWLAFRVALRSRGIQLRERDRIGAAIRARLRCAPGSFLRPPPA</sequence>
<keyword evidence="2" id="KW-0472">Membrane</keyword>
<accession>A0ABM7YIA5</accession>
<proteinExistence type="predicted"/>
<feature type="transmembrane region" description="Helical" evidence="2">
    <location>
        <begin position="424"/>
        <end position="451"/>
    </location>
</feature>
<dbReference type="Proteomes" id="UP001057498">
    <property type="component" value="Chromosome"/>
</dbReference>
<dbReference type="InterPro" id="IPR011385">
    <property type="entry name" value="Site-sp_rcmbase"/>
</dbReference>
<evidence type="ECO:0000256" key="1">
    <source>
        <dbReference type="SAM" id="MobiDB-lite"/>
    </source>
</evidence>
<dbReference type="RefSeq" id="WP_310742580.1">
    <property type="nucleotide sequence ID" value="NZ_AP025730.1"/>
</dbReference>
<dbReference type="Pfam" id="PF10136">
    <property type="entry name" value="SpecificRecomb"/>
    <property type="match status" value="1"/>
</dbReference>
<reference evidence="3" key="1">
    <citation type="submission" date="2022-04" db="EMBL/GenBank/DDBJ databases">
        <title>Whole genome sequence of Sphaerotilus sp. FB-5.</title>
        <authorList>
            <person name="Takeda M."/>
            <person name="Narihara S."/>
            <person name="Akimoto M."/>
            <person name="Akimoto R."/>
            <person name="Nishiyashiki S."/>
            <person name="Murakami T."/>
        </authorList>
    </citation>
    <scope>NUCLEOTIDE SEQUENCE</scope>
    <source>
        <strain evidence="3">FB-5</strain>
    </source>
</reference>
<feature type="transmembrane region" description="Helical" evidence="2">
    <location>
        <begin position="666"/>
        <end position="693"/>
    </location>
</feature>
<feature type="transmembrane region" description="Helical" evidence="2">
    <location>
        <begin position="546"/>
        <end position="571"/>
    </location>
</feature>
<feature type="region of interest" description="Disordered" evidence="1">
    <location>
        <begin position="86"/>
        <end position="110"/>
    </location>
</feature>
<dbReference type="EMBL" id="AP025730">
    <property type="protein sequence ID" value="BDI03938.1"/>
    <property type="molecule type" value="Genomic_DNA"/>
</dbReference>
<protein>
    <recommendedName>
        <fullName evidence="5">Recombinase</fullName>
    </recommendedName>
</protein>
<evidence type="ECO:0000313" key="3">
    <source>
        <dbReference type="EMBL" id="BDI03938.1"/>
    </source>
</evidence>
<evidence type="ECO:0000313" key="4">
    <source>
        <dbReference type="Proteomes" id="UP001057498"/>
    </source>
</evidence>
<dbReference type="PIRSF" id="PIRSF015380">
    <property type="entry name" value="Site-sp_rcmb"/>
    <property type="match status" value="1"/>
</dbReference>
<evidence type="ECO:0000256" key="2">
    <source>
        <dbReference type="SAM" id="Phobius"/>
    </source>
</evidence>
<feature type="transmembrane region" description="Helical" evidence="2">
    <location>
        <begin position="505"/>
        <end position="526"/>
    </location>
</feature>
<evidence type="ECO:0008006" key="5">
    <source>
        <dbReference type="Google" id="ProtNLM"/>
    </source>
</evidence>
<keyword evidence="4" id="KW-1185">Reference proteome</keyword>
<keyword evidence="2" id="KW-0812">Transmembrane</keyword>
<organism evidence="3 4">
    <name type="scientific">Sphaerotilus microaerophilus</name>
    <dbReference type="NCBI Taxonomy" id="2914710"/>
    <lineage>
        <taxon>Bacteria</taxon>
        <taxon>Pseudomonadati</taxon>
        <taxon>Pseudomonadota</taxon>
        <taxon>Betaproteobacteria</taxon>
        <taxon>Burkholderiales</taxon>
        <taxon>Sphaerotilaceae</taxon>
        <taxon>Sphaerotilus</taxon>
    </lineage>
</organism>
<feature type="transmembrane region" description="Helical" evidence="2">
    <location>
        <begin position="613"/>
        <end position="635"/>
    </location>
</feature>
<keyword evidence="2" id="KW-1133">Transmembrane helix</keyword>